<keyword evidence="1" id="KW-0175">Coiled coil</keyword>
<sequence>MGSGLVKRYQAPKAAPEQDTWRKPKPKAGAKVAADPSPSTPSKGSQGTAARSATSSTSAAKVAERQATSWFKDSAERAPAAENEDDEDDDMAGFSNLADAAAKVWEDLTHQRDNTKDFKTLFGLSELKDAVERAAKRVEFLRREAQLASATVAHKTATLEELCAKFEERILPHAAPLLSRWKLGDLVIRRQKGLCEISMVHHQEDPPFFEVRMAISGSVVGTEASKLLELTPQQQSVARTALRELDQAKLCVSKADEALVQAEEDIRLQHQSLIDQVEKKLEDTSTSKASQNSGPDGRAAPMGFPSMEHMSKMEKQQASAPPVTVYPDMKNFADVGACVARVSSWAPPLLGGRPWLPKLASADMSGLLRSAVAVGRLSSPRLPANLTQANKASMPFIPQDWVFRFFPGLTRDKVRFMLRFNQVSFSMGLGFFYLWCHTPYKCDQYDHFEESYLYSWVKGNMQKTGEFDENVRIKVRHFYPQTAEE</sequence>
<dbReference type="EMBL" id="CAJNNW010028286">
    <property type="protein sequence ID" value="CAE8695507.1"/>
    <property type="molecule type" value="Genomic_DNA"/>
</dbReference>
<gene>
    <name evidence="3" type="ORF">PGLA2088_LOCUS29379</name>
</gene>
<feature type="region of interest" description="Disordered" evidence="2">
    <location>
        <begin position="1"/>
        <end position="92"/>
    </location>
</feature>
<evidence type="ECO:0000256" key="2">
    <source>
        <dbReference type="SAM" id="MobiDB-lite"/>
    </source>
</evidence>
<feature type="compositionally biased region" description="Low complexity" evidence="2">
    <location>
        <begin position="48"/>
        <end position="60"/>
    </location>
</feature>
<feature type="region of interest" description="Disordered" evidence="2">
    <location>
        <begin position="280"/>
        <end position="305"/>
    </location>
</feature>
<accession>A0A813KB25</accession>
<organism evidence="3 4">
    <name type="scientific">Polarella glacialis</name>
    <name type="common">Dinoflagellate</name>
    <dbReference type="NCBI Taxonomy" id="89957"/>
    <lineage>
        <taxon>Eukaryota</taxon>
        <taxon>Sar</taxon>
        <taxon>Alveolata</taxon>
        <taxon>Dinophyceae</taxon>
        <taxon>Suessiales</taxon>
        <taxon>Suessiaceae</taxon>
        <taxon>Polarella</taxon>
    </lineage>
</organism>
<feature type="compositionally biased region" description="Acidic residues" evidence="2">
    <location>
        <begin position="82"/>
        <end position="91"/>
    </location>
</feature>
<dbReference type="AlphaFoldDB" id="A0A813KB25"/>
<feature type="coiled-coil region" evidence="1">
    <location>
        <begin position="124"/>
        <end position="151"/>
    </location>
</feature>
<dbReference type="Proteomes" id="UP000626109">
    <property type="component" value="Unassembled WGS sequence"/>
</dbReference>
<evidence type="ECO:0000313" key="4">
    <source>
        <dbReference type="Proteomes" id="UP000626109"/>
    </source>
</evidence>
<comment type="caution">
    <text evidence="3">The sequence shown here is derived from an EMBL/GenBank/DDBJ whole genome shotgun (WGS) entry which is preliminary data.</text>
</comment>
<proteinExistence type="predicted"/>
<evidence type="ECO:0000256" key="1">
    <source>
        <dbReference type="SAM" id="Coils"/>
    </source>
</evidence>
<protein>
    <submittedName>
        <fullName evidence="3">Uncharacterized protein</fullName>
    </submittedName>
</protein>
<reference evidence="3" key="1">
    <citation type="submission" date="2021-02" db="EMBL/GenBank/DDBJ databases">
        <authorList>
            <person name="Dougan E. K."/>
            <person name="Rhodes N."/>
            <person name="Thang M."/>
            <person name="Chan C."/>
        </authorList>
    </citation>
    <scope>NUCLEOTIDE SEQUENCE</scope>
</reference>
<evidence type="ECO:0000313" key="3">
    <source>
        <dbReference type="EMBL" id="CAE8695507.1"/>
    </source>
</evidence>
<name>A0A813KB25_POLGL</name>